<evidence type="ECO:0000256" key="7">
    <source>
        <dbReference type="ARBA" id="ARBA00023204"/>
    </source>
</evidence>
<sequence>MAGAEERGAALARTADRIASCVRCLRPAGAWTASAVRCPPPANRPTPAERDACLPYLTAELDALSDVSVIVTLGAFAWHAAARQAGLRPRPPFRHAAEARRPDGRVQLACYHPSRRNTATGLLTDAMLAAVFRRARELAGAGAGPGFSA</sequence>
<evidence type="ECO:0000256" key="3">
    <source>
        <dbReference type="ARBA" id="ARBA00022763"/>
    </source>
</evidence>
<accession>A0ABS2U513</accession>
<keyword evidence="3" id="KW-0227">DNA damage</keyword>
<keyword evidence="10" id="KW-1185">Reference proteome</keyword>
<dbReference type="Gene3D" id="3.40.470.10">
    <property type="entry name" value="Uracil-DNA glycosylase-like domain"/>
    <property type="match status" value="1"/>
</dbReference>
<dbReference type="SUPFAM" id="SSF52141">
    <property type="entry name" value="Uracil-DNA glycosylase-like"/>
    <property type="match status" value="1"/>
</dbReference>
<comment type="caution">
    <text evidence="9">The sequence shown here is derived from an EMBL/GenBank/DDBJ whole genome shotgun (WGS) entry which is preliminary data.</text>
</comment>
<evidence type="ECO:0000259" key="8">
    <source>
        <dbReference type="Pfam" id="PF03167"/>
    </source>
</evidence>
<evidence type="ECO:0000256" key="6">
    <source>
        <dbReference type="ARBA" id="ARBA00023014"/>
    </source>
</evidence>
<keyword evidence="5" id="KW-0408">Iron</keyword>
<dbReference type="PANTHER" id="PTHR33693:SF3">
    <property type="entry name" value="TYPE-5 URACIL-DNA GLYCOSYLASE"/>
    <property type="match status" value="1"/>
</dbReference>
<dbReference type="PANTHER" id="PTHR33693">
    <property type="entry name" value="TYPE-5 URACIL-DNA GLYCOSYLASE"/>
    <property type="match status" value="1"/>
</dbReference>
<dbReference type="Pfam" id="PF03167">
    <property type="entry name" value="UDG"/>
    <property type="match status" value="1"/>
</dbReference>
<keyword evidence="7" id="KW-0234">DNA repair</keyword>
<dbReference type="Proteomes" id="UP000749040">
    <property type="component" value="Unassembled WGS sequence"/>
</dbReference>
<dbReference type="EMBL" id="JADKYB010000048">
    <property type="protein sequence ID" value="MBM9510719.1"/>
    <property type="molecule type" value="Genomic_DNA"/>
</dbReference>
<evidence type="ECO:0000256" key="4">
    <source>
        <dbReference type="ARBA" id="ARBA00022801"/>
    </source>
</evidence>
<organism evidence="9 10">
    <name type="scientific">Actinacidiphila acididurans</name>
    <dbReference type="NCBI Taxonomy" id="2784346"/>
    <lineage>
        <taxon>Bacteria</taxon>
        <taxon>Bacillati</taxon>
        <taxon>Actinomycetota</taxon>
        <taxon>Actinomycetes</taxon>
        <taxon>Kitasatosporales</taxon>
        <taxon>Streptomycetaceae</taxon>
        <taxon>Actinacidiphila</taxon>
    </lineage>
</organism>
<dbReference type="RefSeq" id="WP_205365197.1">
    <property type="nucleotide sequence ID" value="NZ_JADKYB010000048.1"/>
</dbReference>
<protein>
    <recommendedName>
        <fullName evidence="8">Uracil-DNA glycosylase-like domain-containing protein</fullName>
    </recommendedName>
</protein>
<dbReference type="InterPro" id="IPR051536">
    <property type="entry name" value="UDG_Type-4/5"/>
</dbReference>
<keyword evidence="1" id="KW-0004">4Fe-4S</keyword>
<dbReference type="InterPro" id="IPR005122">
    <property type="entry name" value="Uracil-DNA_glycosylase-like"/>
</dbReference>
<dbReference type="InterPro" id="IPR036895">
    <property type="entry name" value="Uracil-DNA_glycosylase-like_sf"/>
</dbReference>
<evidence type="ECO:0000256" key="2">
    <source>
        <dbReference type="ARBA" id="ARBA00022723"/>
    </source>
</evidence>
<evidence type="ECO:0000256" key="1">
    <source>
        <dbReference type="ARBA" id="ARBA00022485"/>
    </source>
</evidence>
<feature type="domain" description="Uracil-DNA glycosylase-like" evidence="8">
    <location>
        <begin position="24"/>
        <end position="133"/>
    </location>
</feature>
<evidence type="ECO:0000256" key="5">
    <source>
        <dbReference type="ARBA" id="ARBA00023004"/>
    </source>
</evidence>
<gene>
    <name evidence="9" type="ORF">ITX44_40405</name>
</gene>
<keyword evidence="4" id="KW-0378">Hydrolase</keyword>
<name>A0ABS2U513_9ACTN</name>
<evidence type="ECO:0000313" key="9">
    <source>
        <dbReference type="EMBL" id="MBM9510719.1"/>
    </source>
</evidence>
<keyword evidence="2" id="KW-0479">Metal-binding</keyword>
<proteinExistence type="predicted"/>
<keyword evidence="6" id="KW-0411">Iron-sulfur</keyword>
<reference evidence="9 10" key="1">
    <citation type="submission" date="2021-01" db="EMBL/GenBank/DDBJ databases">
        <title>Streptomyces acididurans sp. nov., isolated from a peat swamp forest soil.</title>
        <authorList>
            <person name="Chantavorakit T."/>
            <person name="Duangmal K."/>
        </authorList>
    </citation>
    <scope>NUCLEOTIDE SEQUENCE [LARGE SCALE GENOMIC DNA]</scope>
    <source>
        <strain evidence="9 10">KK5PA1</strain>
    </source>
</reference>
<evidence type="ECO:0000313" key="10">
    <source>
        <dbReference type="Proteomes" id="UP000749040"/>
    </source>
</evidence>